<organism evidence="8 9">
    <name type="scientific">Xylanibacter ruminicola</name>
    <name type="common">Prevotella ruminicola</name>
    <dbReference type="NCBI Taxonomy" id="839"/>
    <lineage>
        <taxon>Bacteria</taxon>
        <taxon>Pseudomonadati</taxon>
        <taxon>Bacteroidota</taxon>
        <taxon>Bacteroidia</taxon>
        <taxon>Bacteroidales</taxon>
        <taxon>Prevotellaceae</taxon>
        <taxon>Xylanibacter</taxon>
    </lineage>
</organism>
<feature type="transmembrane region" description="Helical" evidence="7">
    <location>
        <begin position="368"/>
        <end position="396"/>
    </location>
</feature>
<feature type="transmembrane region" description="Helical" evidence="7">
    <location>
        <begin position="289"/>
        <end position="307"/>
    </location>
</feature>
<accession>A0A9D5SCK5</accession>
<dbReference type="AlphaFoldDB" id="A0A9D5SCK5"/>
<comment type="subcellular location">
    <subcellularLocation>
        <location evidence="1">Cell membrane</location>
        <topology evidence="1">Multi-pass membrane protein</topology>
    </subcellularLocation>
</comment>
<dbReference type="Pfam" id="PF13440">
    <property type="entry name" value="Polysacc_synt_3"/>
    <property type="match status" value="1"/>
</dbReference>
<dbReference type="EMBL" id="SUYC01000019">
    <property type="protein sequence ID" value="MBE6271895.1"/>
    <property type="molecule type" value="Genomic_DNA"/>
</dbReference>
<evidence type="ECO:0000256" key="6">
    <source>
        <dbReference type="ARBA" id="ARBA00023136"/>
    </source>
</evidence>
<keyword evidence="4 7" id="KW-0812">Transmembrane</keyword>
<feature type="transmembrane region" description="Helical" evidence="7">
    <location>
        <begin position="440"/>
        <end position="463"/>
    </location>
</feature>
<evidence type="ECO:0000256" key="1">
    <source>
        <dbReference type="ARBA" id="ARBA00004651"/>
    </source>
</evidence>
<feature type="transmembrane region" description="Helical" evidence="7">
    <location>
        <begin position="327"/>
        <end position="347"/>
    </location>
</feature>
<name>A0A9D5SCK5_XYLRU</name>
<comment type="caution">
    <text evidence="8">The sequence shown here is derived from an EMBL/GenBank/DDBJ whole genome shotgun (WGS) entry which is preliminary data.</text>
</comment>
<feature type="transmembrane region" description="Helical" evidence="7">
    <location>
        <begin position="175"/>
        <end position="193"/>
    </location>
</feature>
<evidence type="ECO:0000313" key="9">
    <source>
        <dbReference type="Proteomes" id="UP000806522"/>
    </source>
</evidence>
<evidence type="ECO:0000256" key="7">
    <source>
        <dbReference type="SAM" id="Phobius"/>
    </source>
</evidence>
<feature type="transmembrane region" description="Helical" evidence="7">
    <location>
        <begin position="81"/>
        <end position="105"/>
    </location>
</feature>
<feature type="transmembrane region" description="Helical" evidence="7">
    <location>
        <begin position="149"/>
        <end position="169"/>
    </location>
</feature>
<evidence type="ECO:0000256" key="3">
    <source>
        <dbReference type="ARBA" id="ARBA00022475"/>
    </source>
</evidence>
<feature type="transmembrane region" description="Helical" evidence="7">
    <location>
        <begin position="111"/>
        <end position="129"/>
    </location>
</feature>
<dbReference type="CDD" id="cd13127">
    <property type="entry name" value="MATE_tuaB_like"/>
    <property type="match status" value="1"/>
</dbReference>
<proteinExistence type="inferred from homology"/>
<dbReference type="InterPro" id="IPR050833">
    <property type="entry name" value="Poly_Biosynth_Transport"/>
</dbReference>
<dbReference type="GO" id="GO:0005886">
    <property type="term" value="C:plasma membrane"/>
    <property type="evidence" value="ECO:0007669"/>
    <property type="project" value="UniProtKB-SubCell"/>
</dbReference>
<reference evidence="8" key="1">
    <citation type="submission" date="2019-04" db="EMBL/GenBank/DDBJ databases">
        <title>Evolution of Biomass-Degrading Anaerobic Consortia Revealed by Metagenomics.</title>
        <authorList>
            <person name="Peng X."/>
        </authorList>
    </citation>
    <scope>NUCLEOTIDE SEQUENCE</scope>
    <source>
        <strain evidence="8">SIG140</strain>
    </source>
</reference>
<feature type="transmembrane region" description="Helical" evidence="7">
    <location>
        <begin position="416"/>
        <end position="433"/>
    </location>
</feature>
<evidence type="ECO:0000256" key="5">
    <source>
        <dbReference type="ARBA" id="ARBA00022989"/>
    </source>
</evidence>
<sequence>MSESLKQKTVKGLGWSALDNAARYGMQFVIGIVLARLLSPDDYGLLGLVGIVTVVCTALVNGGFTTALIRKKDATEEDYNTAFICNLLMSLLLYTVIFLCAPLIADFFGRVELTALVRVSSLGLIIGALGMVQQTRLTKRIDFKTQTKITIAATALSGIVGIGMALTGFGVWALVAQQLTSQVVTTVLLYIYNRWMPRMRFSMESFHDLFGFGWKMMLSGVLDSVWKESYQMVVGKVYTPGALGQYTRAKQFSSLFSSNLTAVIQRVTYPVLSNIQDDRQRMVSAYRRIIRVTMFVTATGMFFLAAISEPMLYCLIGPKWHEASTYLPLICLNSTLYPLHAINLNMLQVQGRSDLFLGLEIVKKLIGLIPLAACVFWGIMPMLYVNLAVGVVAYFLNSHYSGRLIGYSSWMQVKDIAPSCLVATIVAVSVFFVKYLPVSYWVILPLQIIMGTAVFMVLCQLTRNPEYMEMKTMLAPYLRKVNSEK</sequence>
<dbReference type="PANTHER" id="PTHR30250:SF10">
    <property type="entry name" value="LIPOPOLYSACCHARIDE BIOSYNTHESIS PROTEIN WZXC"/>
    <property type="match status" value="1"/>
</dbReference>
<gene>
    <name evidence="8" type="ORF">E7101_13265</name>
</gene>
<feature type="transmembrane region" description="Helical" evidence="7">
    <location>
        <begin position="21"/>
        <end position="39"/>
    </location>
</feature>
<comment type="similarity">
    <text evidence="2">Belongs to the polysaccharide synthase family.</text>
</comment>
<keyword evidence="6 7" id="KW-0472">Membrane</keyword>
<feature type="transmembrane region" description="Helical" evidence="7">
    <location>
        <begin position="45"/>
        <end position="69"/>
    </location>
</feature>
<evidence type="ECO:0000256" key="4">
    <source>
        <dbReference type="ARBA" id="ARBA00022692"/>
    </source>
</evidence>
<evidence type="ECO:0000313" key="8">
    <source>
        <dbReference type="EMBL" id="MBE6271895.1"/>
    </source>
</evidence>
<keyword evidence="3" id="KW-1003">Cell membrane</keyword>
<evidence type="ECO:0000256" key="2">
    <source>
        <dbReference type="ARBA" id="ARBA00007430"/>
    </source>
</evidence>
<dbReference type="Proteomes" id="UP000806522">
    <property type="component" value="Unassembled WGS sequence"/>
</dbReference>
<dbReference type="PANTHER" id="PTHR30250">
    <property type="entry name" value="PST FAMILY PREDICTED COLANIC ACID TRANSPORTER"/>
    <property type="match status" value="1"/>
</dbReference>
<keyword evidence="5 7" id="KW-1133">Transmembrane helix</keyword>
<protein>
    <submittedName>
        <fullName evidence="8">Lipopolysaccharide biosynthesis protein</fullName>
    </submittedName>
</protein>